<dbReference type="HOGENOM" id="CLU_2631446_0_0_4"/>
<dbReference type="AlphaFoldDB" id="D5WII1"/>
<organism evidence="1 2">
    <name type="scientific">Paraburkholderia atlantica</name>
    <dbReference type="NCBI Taxonomy" id="2654982"/>
    <lineage>
        <taxon>Bacteria</taxon>
        <taxon>Pseudomonadati</taxon>
        <taxon>Pseudomonadota</taxon>
        <taxon>Betaproteobacteria</taxon>
        <taxon>Burkholderiales</taxon>
        <taxon>Burkholderiaceae</taxon>
        <taxon>Paraburkholderia</taxon>
    </lineage>
</organism>
<proteinExistence type="predicted"/>
<sequence length="77" mass="7581">MSSFGGISAVAAPRAANTCALRSRALDSHSVRHPTSIPTSKATAVVSAGATPCPPGSMNQIIASASMAANTSIARNG</sequence>
<protein>
    <submittedName>
        <fullName evidence="1">Uncharacterized protein</fullName>
    </submittedName>
</protein>
<accession>D5WII1</accession>
<name>D5WII1_PARAM</name>
<dbReference type="Proteomes" id="UP000002190">
    <property type="component" value="Chromosome 2"/>
</dbReference>
<evidence type="ECO:0000313" key="2">
    <source>
        <dbReference type="Proteomes" id="UP000002190"/>
    </source>
</evidence>
<reference evidence="2" key="1">
    <citation type="submission" date="2010-04" db="EMBL/GenBank/DDBJ databases">
        <title>Complete sequence of chromosome 2 of Burkholderia sp. CCGE1002.</title>
        <authorList>
            <consortium name="US DOE Joint Genome Institute"/>
            <person name="Lucas S."/>
            <person name="Copeland A."/>
            <person name="Lapidus A."/>
            <person name="Cheng J.-F."/>
            <person name="Bruce D."/>
            <person name="Goodwin L."/>
            <person name="Pitluck S."/>
            <person name="Chertkov O."/>
            <person name="Detter J.C."/>
            <person name="Han C."/>
            <person name="Tapia R."/>
            <person name="Land M."/>
            <person name="Hauser L."/>
            <person name="Kyrpides N."/>
            <person name="Ovchinnikova G."/>
            <person name="Martinez-Romero E."/>
            <person name="Hernandez M.A.R."/>
            <person name="Tiedje J.M."/>
            <person name="Woyke T."/>
        </authorList>
    </citation>
    <scope>NUCLEOTIDE SEQUENCE [LARGE SCALE GENOMIC DNA]</scope>
    <source>
        <strain evidence="2">CCGE1002</strain>
    </source>
</reference>
<evidence type="ECO:0000313" key="1">
    <source>
        <dbReference type="EMBL" id="ADG18276.1"/>
    </source>
</evidence>
<reference evidence="1 2" key="2">
    <citation type="journal article" date="2012" name="J. Bacteriol.">
        <title>Genome Sequences of Burkholderia sp. Strains CCGE1002 and H160, Isolated from Legume Nodules in Mexico and Brazil.</title>
        <authorList>
            <person name="Ormeno-Orrillo E."/>
            <person name="Rogel M.A."/>
            <person name="Chueire L.M."/>
            <person name="Tiedje J.M."/>
            <person name="Martinez-Romero E."/>
            <person name="Hungria M."/>
        </authorList>
    </citation>
    <scope>NUCLEOTIDE SEQUENCE [LARGE SCALE GENOMIC DNA]</scope>
    <source>
        <strain evidence="1 2">CCGE1002</strain>
    </source>
</reference>
<gene>
    <name evidence="1" type="ordered locus">BC1002_4291</name>
</gene>
<dbReference type="EMBL" id="CP002014">
    <property type="protein sequence ID" value="ADG18276.1"/>
    <property type="molecule type" value="Genomic_DNA"/>
</dbReference>
<dbReference type="KEGG" id="bge:BC1002_4291"/>